<reference evidence="1 2" key="1">
    <citation type="journal article" date="2017" name="Biotechnol. Biofuels">
        <title>Differential beta-glucosidase expression as a function of carbon source availability in Talaromyces amestolkiae: a genomic and proteomic approach.</title>
        <authorList>
            <person name="de Eugenio L.I."/>
            <person name="Mendez-Liter J.A."/>
            <person name="Nieto-Dominguez M."/>
            <person name="Alonso L."/>
            <person name="Gil-Munoz J."/>
            <person name="Barriuso J."/>
            <person name="Prieto A."/>
            <person name="Martinez M.J."/>
        </authorList>
    </citation>
    <scope>NUCLEOTIDE SEQUENCE [LARGE SCALE GENOMIC DNA]</scope>
    <source>
        <strain evidence="1 2">CIB</strain>
    </source>
</reference>
<name>A0A364KQK3_TALAM</name>
<gene>
    <name evidence="1" type="ORF">BHQ10_001844</name>
</gene>
<proteinExistence type="predicted"/>
<dbReference type="AlphaFoldDB" id="A0A364KQK3"/>
<dbReference type="GeneID" id="63791061"/>
<evidence type="ECO:0000313" key="2">
    <source>
        <dbReference type="Proteomes" id="UP000249363"/>
    </source>
</evidence>
<sequence length="610" mass="69018">MSAIHRTIAIEDVDTRWPYRAGFPRLLRPRVKSRPIENEAEIPISEADFERLKQRINEITEAHGITHLDTPRMVYRAHSSSVSQARIDLYCVYDKGLSHSKTWAKAVTEIYEEANMLCVPGKDRNEMSMNWEKGQNYRQKILQLFENRPHMWQVMVPIGLYAEGKRSQDHKMVIYFDALNAEDDAWDELEEAMRSILPEDIGIEILQSTGPLFCNDNLAPLHNEFKPKFSADNYIRPPRPGCEVSIARNDLSSGTMGGYVMTEAKDTKKRTTFGVTNAHVVFGKRREATFNTQAGDSIVIQSPGEETRRRNEIELRTAIADLEGQISKQTEIIEAVKFSDPSLAERLDGHVNLIQPTLIELKASLQLTERDATIGPVQVARLGYRHYERPSSVSSGPDYTKLMMDLALIRMDCLEREHPREIFLPVNRENPRIPGDTTYNSWEVDSLGNSIDTKERISVVAKLSRQGKYTMGHVTEFKAEIEFPVDLKNGGAKEIRKRSAWVVSTPPIDGNDHRTQLGDCGSLILAAHGWEFGGSDNEVAMPKTLNVCAMKPFVVGLLFGGTDRGDVTLFTPFDTVKSEIESLTGEEMVWPPKHSTCMQRWEEGYMDDGL</sequence>
<protein>
    <submittedName>
        <fullName evidence="1">Uncharacterized protein</fullName>
    </submittedName>
</protein>
<evidence type="ECO:0000313" key="1">
    <source>
        <dbReference type="EMBL" id="RAO65832.1"/>
    </source>
</evidence>
<comment type="caution">
    <text evidence="1">The sequence shown here is derived from an EMBL/GenBank/DDBJ whole genome shotgun (WGS) entry which is preliminary data.</text>
</comment>
<accession>A0A364KQK3</accession>
<dbReference type="EMBL" id="MIKG01000002">
    <property type="protein sequence ID" value="RAO65832.1"/>
    <property type="molecule type" value="Genomic_DNA"/>
</dbReference>
<keyword evidence="2" id="KW-1185">Reference proteome</keyword>
<organism evidence="1 2">
    <name type="scientific">Talaromyces amestolkiae</name>
    <dbReference type="NCBI Taxonomy" id="1196081"/>
    <lineage>
        <taxon>Eukaryota</taxon>
        <taxon>Fungi</taxon>
        <taxon>Dikarya</taxon>
        <taxon>Ascomycota</taxon>
        <taxon>Pezizomycotina</taxon>
        <taxon>Eurotiomycetes</taxon>
        <taxon>Eurotiomycetidae</taxon>
        <taxon>Eurotiales</taxon>
        <taxon>Trichocomaceae</taxon>
        <taxon>Talaromyces</taxon>
        <taxon>Talaromyces sect. Talaromyces</taxon>
    </lineage>
</organism>
<dbReference type="RefSeq" id="XP_040730349.1">
    <property type="nucleotide sequence ID" value="XM_040873925.1"/>
</dbReference>
<dbReference type="Proteomes" id="UP000249363">
    <property type="component" value="Unassembled WGS sequence"/>
</dbReference>
<dbReference type="OrthoDB" id="4224343at2759"/>